<evidence type="ECO:0000313" key="8">
    <source>
        <dbReference type="Proteomes" id="UP000617734"/>
    </source>
</evidence>
<evidence type="ECO:0000256" key="1">
    <source>
        <dbReference type="ARBA" id="ARBA00010088"/>
    </source>
</evidence>
<organism evidence="7 8">
    <name type="scientific">Kitasatospora indigofera</name>
    <dbReference type="NCBI Taxonomy" id="67307"/>
    <lineage>
        <taxon>Bacteria</taxon>
        <taxon>Bacillati</taxon>
        <taxon>Actinomycetota</taxon>
        <taxon>Actinomycetes</taxon>
        <taxon>Kitasatosporales</taxon>
        <taxon>Streptomycetaceae</taxon>
        <taxon>Kitasatospora</taxon>
    </lineage>
</organism>
<dbReference type="PANTHER" id="PTHR43248">
    <property type="entry name" value="2-SUCCINYL-6-HYDROXY-2,4-CYCLOHEXADIENE-1-CARBOXYLATE SYNTHASE"/>
    <property type="match status" value="1"/>
</dbReference>
<evidence type="ECO:0000313" key="7">
    <source>
        <dbReference type="EMBL" id="GHH77038.1"/>
    </source>
</evidence>
<feature type="signal peptide" evidence="5">
    <location>
        <begin position="1"/>
        <end position="44"/>
    </location>
</feature>
<reference evidence="7" key="1">
    <citation type="journal article" date="2014" name="Int. J. Syst. Evol. Microbiol.">
        <title>Complete genome sequence of Corynebacterium casei LMG S-19264T (=DSM 44701T), isolated from a smear-ripened cheese.</title>
        <authorList>
            <consortium name="US DOE Joint Genome Institute (JGI-PGF)"/>
            <person name="Walter F."/>
            <person name="Albersmeier A."/>
            <person name="Kalinowski J."/>
            <person name="Ruckert C."/>
        </authorList>
    </citation>
    <scope>NUCLEOTIDE SEQUENCE</scope>
    <source>
        <strain evidence="7">JCM 4646</strain>
    </source>
</reference>
<keyword evidence="8" id="KW-1185">Reference proteome</keyword>
<keyword evidence="3" id="KW-0378">Hydrolase</keyword>
<dbReference type="Gene3D" id="3.40.50.1820">
    <property type="entry name" value="alpha/beta hydrolase"/>
    <property type="match status" value="1"/>
</dbReference>
<evidence type="ECO:0000256" key="2">
    <source>
        <dbReference type="ARBA" id="ARBA00022729"/>
    </source>
</evidence>
<feature type="chain" id="PRO_5037066200" evidence="5">
    <location>
        <begin position="45"/>
        <end position="556"/>
    </location>
</feature>
<proteinExistence type="inferred from homology"/>
<dbReference type="GeneID" id="95355342"/>
<dbReference type="GO" id="GO:0016787">
    <property type="term" value="F:hydrolase activity"/>
    <property type="evidence" value="ECO:0007669"/>
    <property type="project" value="UniProtKB-KW"/>
</dbReference>
<dbReference type="InterPro" id="IPR029058">
    <property type="entry name" value="AB_hydrolase_fold"/>
</dbReference>
<dbReference type="RefSeq" id="WP_229927714.1">
    <property type="nucleotide sequence ID" value="NZ_BNBO01000031.1"/>
</dbReference>
<evidence type="ECO:0000256" key="4">
    <source>
        <dbReference type="SAM" id="MobiDB-lite"/>
    </source>
</evidence>
<sequence length="556" mass="58651">MIITWYTCAMRTPRATRPRLLAACLAAGALLLTACSGHPRPQGAAPVPTGPAPSATATASPTPTARPTGAADPALKPFYGQQITWAGCPDDPRAEKVDTSTMQCGKLHVPLDYAHPEADAIDVALLRLPAAKPEQRIGSLVVNPGGPGESGVDMVLFGADRFKGALHDRFDVVGFDPRGVGGSAPVNCLDDKDRDALNSTDEPQDPQARQADRAKRAADFAAACQARSGKLLPFVGTRNTARDLDVMREALGDRKLNYLGISYGTYLGSLYAEEFPANTGRLVLDGAVDPAADKLDQSVNQAAGFEKSLERFAVDCVRNHADDCPLGNSPDQAAKKAADFLDGLREHPLTAKDGRRLTSDLGWTGAISYLYGDETTAWQQLRWSLGWAMARGKGDFLLASADNYNGRDDKGHYTTLEDAGRAIRCADSAPPAPSAERIQQVLGQLHEQAPLVSKGTSAEDYSTPSCAAWPYRTTETPHAVRAEGSAPILVVGTTGDPATPYAAAESLAKGFASATLLTREGEGHGAFGKDNGCIDAALEAYLVNGVPPAAGTRCAR</sequence>
<reference evidence="7" key="2">
    <citation type="submission" date="2020-09" db="EMBL/GenBank/DDBJ databases">
        <authorList>
            <person name="Sun Q."/>
            <person name="Ohkuma M."/>
        </authorList>
    </citation>
    <scope>NUCLEOTIDE SEQUENCE</scope>
    <source>
        <strain evidence="7">JCM 4646</strain>
    </source>
</reference>
<dbReference type="EMBL" id="BNBO01000031">
    <property type="protein sequence ID" value="GHH77038.1"/>
    <property type="molecule type" value="Genomic_DNA"/>
</dbReference>
<feature type="region of interest" description="Disordered" evidence="4">
    <location>
        <begin position="184"/>
        <end position="214"/>
    </location>
</feature>
<dbReference type="InterPro" id="IPR013595">
    <property type="entry name" value="Pept_S33_TAP-like_C"/>
</dbReference>
<accession>A0A919KY66</accession>
<evidence type="ECO:0000256" key="5">
    <source>
        <dbReference type="SAM" id="SignalP"/>
    </source>
</evidence>
<dbReference type="AlphaFoldDB" id="A0A919KY66"/>
<evidence type="ECO:0000259" key="6">
    <source>
        <dbReference type="Pfam" id="PF08386"/>
    </source>
</evidence>
<keyword evidence="2 5" id="KW-0732">Signal</keyword>
<name>A0A919KY66_9ACTN</name>
<feature type="region of interest" description="Disordered" evidence="4">
    <location>
        <begin position="40"/>
        <end position="73"/>
    </location>
</feature>
<comment type="similarity">
    <text evidence="1">Belongs to the peptidase S33 family.</text>
</comment>
<protein>
    <submittedName>
        <fullName evidence="7">Proteinase</fullName>
    </submittedName>
</protein>
<dbReference type="Pfam" id="PF08386">
    <property type="entry name" value="Abhydrolase_4"/>
    <property type="match status" value="1"/>
</dbReference>
<evidence type="ECO:0000256" key="3">
    <source>
        <dbReference type="ARBA" id="ARBA00022801"/>
    </source>
</evidence>
<comment type="caution">
    <text evidence="7">The sequence shown here is derived from an EMBL/GenBank/DDBJ whole genome shotgun (WGS) entry which is preliminary data.</text>
</comment>
<feature type="domain" description="Peptidase S33 tripeptidyl aminopeptidase-like C-terminal" evidence="6">
    <location>
        <begin position="463"/>
        <end position="554"/>
    </location>
</feature>
<dbReference type="SUPFAM" id="SSF53474">
    <property type="entry name" value="alpha/beta-Hydrolases"/>
    <property type="match status" value="1"/>
</dbReference>
<gene>
    <name evidence="7" type="ORF">GCM10018781_49700</name>
</gene>
<dbReference type="Proteomes" id="UP000617734">
    <property type="component" value="Unassembled WGS sequence"/>
</dbReference>
<dbReference type="InterPro" id="IPR051601">
    <property type="entry name" value="Serine_prot/Carboxylest_S33"/>
</dbReference>
<dbReference type="PANTHER" id="PTHR43248:SF29">
    <property type="entry name" value="TRIPEPTIDYL AMINOPEPTIDASE"/>
    <property type="match status" value="1"/>
</dbReference>